<accession>A0ACC4AHC0</accession>
<evidence type="ECO:0000313" key="1">
    <source>
        <dbReference type="EMBL" id="KAL3565583.1"/>
    </source>
</evidence>
<dbReference type="EMBL" id="RCHU02000019">
    <property type="protein sequence ID" value="KAL3565583.1"/>
    <property type="molecule type" value="Genomic_DNA"/>
</dbReference>
<dbReference type="Proteomes" id="UP000309997">
    <property type="component" value="Unassembled WGS sequence"/>
</dbReference>
<organism evidence="1 2">
    <name type="scientific">Populus alba</name>
    <name type="common">White poplar</name>
    <dbReference type="NCBI Taxonomy" id="43335"/>
    <lineage>
        <taxon>Eukaryota</taxon>
        <taxon>Viridiplantae</taxon>
        <taxon>Streptophyta</taxon>
        <taxon>Embryophyta</taxon>
        <taxon>Tracheophyta</taxon>
        <taxon>Spermatophyta</taxon>
        <taxon>Magnoliopsida</taxon>
        <taxon>eudicotyledons</taxon>
        <taxon>Gunneridae</taxon>
        <taxon>Pentapetalae</taxon>
        <taxon>rosids</taxon>
        <taxon>fabids</taxon>
        <taxon>Malpighiales</taxon>
        <taxon>Salicaceae</taxon>
        <taxon>Saliceae</taxon>
        <taxon>Populus</taxon>
    </lineage>
</organism>
<keyword evidence="2" id="KW-1185">Reference proteome</keyword>
<reference evidence="1 2" key="1">
    <citation type="journal article" date="2024" name="Plant Biotechnol. J.">
        <title>Genome and CRISPR/Cas9 system of a widespread forest tree (Populus alba) in the world.</title>
        <authorList>
            <person name="Liu Y.J."/>
            <person name="Jiang P.F."/>
            <person name="Han X.M."/>
            <person name="Li X.Y."/>
            <person name="Wang H.M."/>
            <person name="Wang Y.J."/>
            <person name="Wang X.X."/>
            <person name="Zeng Q.Y."/>
        </authorList>
    </citation>
    <scope>NUCLEOTIDE SEQUENCE [LARGE SCALE GENOMIC DNA]</scope>
    <source>
        <strain evidence="2">cv. PAL-ZL1</strain>
    </source>
</reference>
<protein>
    <submittedName>
        <fullName evidence="1">Uncharacterized protein</fullName>
    </submittedName>
</protein>
<name>A0ACC4AHC0_POPAL</name>
<proteinExistence type="predicted"/>
<comment type="caution">
    <text evidence="1">The sequence shown here is derived from an EMBL/GenBank/DDBJ whole genome shotgun (WGS) entry which is preliminary data.</text>
</comment>
<gene>
    <name evidence="1" type="ORF">D5086_033629</name>
</gene>
<evidence type="ECO:0000313" key="2">
    <source>
        <dbReference type="Proteomes" id="UP000309997"/>
    </source>
</evidence>
<sequence>MEGMEDQEELLNLSLAIVTDSNGDMKRKRKRSRADVSNPLMNTYEGCSEGKILRLLQMREQMLKLDHKRKGGVEENGKGLHLIHLLLIAATALDENNVGSALENLTELYQSVSLSGDSVQRVVAYFADGLAARLLGKKSPFYDMIMKEPTCEEEFLAFTDLYRVSPYYQFAHFTANQEILEAYEKEEENNNSSLHVIDFDVSYGFQWPSLIQSLSEKASSGNRISLRITGLGRSIEELQETESRLVSFAKGFRNLVFEFQGLLRGSKLINLRKKKNETVAVNLVFHLNTLKDSLKISDTLKSVHSLNPSIVVLVEQEGSRSPRNFLSRFMESLHYFAAMFDSLDDCLPLESSERLSIEKNHLGRDIKSMLNCDNDDANCPRYDKMETWKGRMESHGFAGIKLSSKSLIQAKLLLKIRTHYCPLQFDGDFCGGFKVFERDDGKAISLGWQDSENGCLQYDCHEANFGVSFTSPQTSDGAILPTHNILELSHSYGLSSKSPLVELESCVSRVRKKKMEELKSAMEAHLDQMADLVQKLSSELRSGFRPAIDNFIGFFHAIDWTEPWLMGLIGFHLVLLVLTVVSRKHINFQMCLFLVALAGVYLAERLNRVMGDYWRSFASQNYFDPHGLFLSVLWSGPLLIIATIILINSLFSLCYMIVRWKRAELRHRARLARESNKQD</sequence>